<dbReference type="InterPro" id="IPR037069">
    <property type="entry name" value="AcylCoA_DH/ox_N_sf"/>
</dbReference>
<dbReference type="InterPro" id="IPR036250">
    <property type="entry name" value="AcylCo_DH-like_C"/>
</dbReference>
<evidence type="ECO:0000313" key="17">
    <source>
        <dbReference type="Proteomes" id="UP000887575"/>
    </source>
</evidence>
<dbReference type="InterPro" id="IPR006089">
    <property type="entry name" value="Acyl-CoA_DH_CS"/>
</dbReference>
<dbReference type="InterPro" id="IPR052033">
    <property type="entry name" value="Glutaryl-CoA_DH_mitochondrial"/>
</dbReference>
<dbReference type="FunFam" id="2.40.110.10:FF:000008">
    <property type="entry name" value="Glutaryl-CoA dehydrogenase, mitochondrial"/>
    <property type="match status" value="1"/>
</dbReference>
<dbReference type="AlphaFoldDB" id="A0AAF3EQF2"/>
<dbReference type="GO" id="GO:0046949">
    <property type="term" value="P:fatty-acyl-CoA biosynthetic process"/>
    <property type="evidence" value="ECO:0007669"/>
    <property type="project" value="TreeGrafter"/>
</dbReference>
<evidence type="ECO:0000256" key="3">
    <source>
        <dbReference type="ARBA" id="ARBA00009347"/>
    </source>
</evidence>
<dbReference type="EC" id="1.3.8.6" evidence="11"/>
<dbReference type="InterPro" id="IPR009075">
    <property type="entry name" value="AcylCo_DH/oxidase_C"/>
</dbReference>
<dbReference type="GO" id="GO:0000062">
    <property type="term" value="F:fatty-acyl-CoA binding"/>
    <property type="evidence" value="ECO:0007669"/>
    <property type="project" value="TreeGrafter"/>
</dbReference>
<dbReference type="GO" id="GO:0033539">
    <property type="term" value="P:fatty acid beta-oxidation using acyl-CoA dehydrogenase"/>
    <property type="evidence" value="ECO:0007669"/>
    <property type="project" value="TreeGrafter"/>
</dbReference>
<sequence>MLSRISSRVSRLNVTAPVQLGAIRQKGTFNWEDPFDLRSQLTEEERTLMDQTREYAAAKLLPRITEAYRHEKFDKSLIPEMGKMGLLGAPYEGYGCAGTTAVGYGLIAREVERVDSGYRSTMSVQTSLVIGPIYNYGSEEQRKKYIPALAAGETIGCFGLTEPNHGSNPNGMETRARWDEKTKTYKITGTKTWISNSPVSDVCIVWARSDRHDNKVKGFILERGMDGLTTPKIEGKLSLRASVTGQIAMDEVPVPEANLLPNVEGLAGPFGCLNNARLGIAFGALGAAEDCFMRAREYTLERQQFGRPLAANQIMQLRFADMLTEITLGLQACLRVGRLKDDGLAYPEMVSLIKRNSCGKALDIARRARDMLGGNGIVDEYHVMRHLCNLETVNTYEGTHDIHALILGRAVTGIQAFK</sequence>
<name>A0AAF3EQF2_9BILA</name>
<dbReference type="SUPFAM" id="SSF47203">
    <property type="entry name" value="Acyl-CoA dehydrogenase C-terminal domain-like"/>
    <property type="match status" value="1"/>
</dbReference>
<dbReference type="CDD" id="cd01151">
    <property type="entry name" value="GCD"/>
    <property type="match status" value="1"/>
</dbReference>
<dbReference type="Gene3D" id="2.40.110.10">
    <property type="entry name" value="Butyryl-CoA Dehydrogenase, subunit A, domain 2"/>
    <property type="match status" value="1"/>
</dbReference>
<comment type="subcellular location">
    <subcellularLocation>
        <location evidence="2">Mitochondrion matrix</location>
    </subcellularLocation>
</comment>
<comment type="pathway">
    <text evidence="10">Amino-acid metabolism; tryptophan metabolism.</text>
</comment>
<comment type="similarity">
    <text evidence="3 13">Belongs to the acyl-CoA dehydrogenase family.</text>
</comment>
<comment type="catalytic activity">
    <reaction evidence="12">
        <text>glutaryl-CoA + oxidized [electron-transfer flavoprotein] + 2 H(+) = (2E)-butenoyl-CoA + reduced [electron-transfer flavoprotein] + CO2</text>
        <dbReference type="Rhea" id="RHEA:13389"/>
        <dbReference type="Rhea" id="RHEA-COMP:10685"/>
        <dbReference type="Rhea" id="RHEA-COMP:10686"/>
        <dbReference type="ChEBI" id="CHEBI:15378"/>
        <dbReference type="ChEBI" id="CHEBI:16526"/>
        <dbReference type="ChEBI" id="CHEBI:57332"/>
        <dbReference type="ChEBI" id="CHEBI:57378"/>
        <dbReference type="ChEBI" id="CHEBI:57692"/>
        <dbReference type="ChEBI" id="CHEBI:58307"/>
        <dbReference type="EC" id="1.3.8.6"/>
    </reaction>
</comment>
<dbReference type="Pfam" id="PF02771">
    <property type="entry name" value="Acyl-CoA_dh_N"/>
    <property type="match status" value="1"/>
</dbReference>
<organism evidence="17 18">
    <name type="scientific">Mesorhabditis belari</name>
    <dbReference type="NCBI Taxonomy" id="2138241"/>
    <lineage>
        <taxon>Eukaryota</taxon>
        <taxon>Metazoa</taxon>
        <taxon>Ecdysozoa</taxon>
        <taxon>Nematoda</taxon>
        <taxon>Chromadorea</taxon>
        <taxon>Rhabditida</taxon>
        <taxon>Rhabditina</taxon>
        <taxon>Rhabditomorpha</taxon>
        <taxon>Rhabditoidea</taxon>
        <taxon>Rhabditidae</taxon>
        <taxon>Mesorhabditinae</taxon>
        <taxon>Mesorhabditis</taxon>
    </lineage>
</organism>
<dbReference type="InterPro" id="IPR006091">
    <property type="entry name" value="Acyl-CoA_Oxase/DH_mid-dom"/>
</dbReference>
<evidence type="ECO:0000256" key="6">
    <source>
        <dbReference type="ARBA" id="ARBA00022946"/>
    </source>
</evidence>
<evidence type="ECO:0000256" key="5">
    <source>
        <dbReference type="ARBA" id="ARBA00022827"/>
    </source>
</evidence>
<feature type="domain" description="Acyl-CoA oxidase/dehydrogenase middle" evidence="15">
    <location>
        <begin position="157"/>
        <end position="252"/>
    </location>
</feature>
<comment type="pathway">
    <text evidence="9">Amino-acid metabolism; lysine degradation.</text>
</comment>
<keyword evidence="5 13" id="KW-0274">FAD</keyword>
<dbReference type="PROSITE" id="PS00073">
    <property type="entry name" value="ACYL_COA_DH_2"/>
    <property type="match status" value="1"/>
</dbReference>
<feature type="domain" description="Acyl-CoA dehydrogenase/oxidase C-terminal" evidence="14">
    <location>
        <begin position="271"/>
        <end position="411"/>
    </location>
</feature>
<evidence type="ECO:0000256" key="8">
    <source>
        <dbReference type="ARBA" id="ARBA00023128"/>
    </source>
</evidence>
<dbReference type="Pfam" id="PF00441">
    <property type="entry name" value="Acyl-CoA_dh_1"/>
    <property type="match status" value="1"/>
</dbReference>
<protein>
    <recommendedName>
        <fullName evidence="11">glutaryl-CoA dehydrogenase (ETF)</fullName>
        <ecNumber evidence="11">1.3.8.6</ecNumber>
    </recommendedName>
</protein>
<comment type="cofactor">
    <cofactor evidence="1 13">
        <name>FAD</name>
        <dbReference type="ChEBI" id="CHEBI:57692"/>
    </cofactor>
</comment>
<dbReference type="FunFam" id="1.10.540.10:FF:000003">
    <property type="entry name" value="glutaryl-CoA dehydrogenase, mitochondrial"/>
    <property type="match status" value="1"/>
</dbReference>
<keyword evidence="4 13" id="KW-0285">Flavoprotein</keyword>
<dbReference type="GO" id="GO:0005743">
    <property type="term" value="C:mitochondrial inner membrane"/>
    <property type="evidence" value="ECO:0007669"/>
    <property type="project" value="TreeGrafter"/>
</dbReference>
<evidence type="ECO:0000256" key="12">
    <source>
        <dbReference type="ARBA" id="ARBA00049493"/>
    </source>
</evidence>
<evidence type="ECO:0000256" key="1">
    <source>
        <dbReference type="ARBA" id="ARBA00001974"/>
    </source>
</evidence>
<dbReference type="Proteomes" id="UP000887575">
    <property type="component" value="Unassembled WGS sequence"/>
</dbReference>
<dbReference type="Pfam" id="PF02770">
    <property type="entry name" value="Acyl-CoA_dh_M"/>
    <property type="match status" value="1"/>
</dbReference>
<dbReference type="PANTHER" id="PTHR42807:SF1">
    <property type="entry name" value="GLUTARYL-COA DEHYDROGENASE, MITOCHONDRIAL"/>
    <property type="match status" value="1"/>
</dbReference>
<evidence type="ECO:0000256" key="11">
    <source>
        <dbReference type="ARBA" id="ARBA00039033"/>
    </source>
</evidence>
<reference evidence="18" key="1">
    <citation type="submission" date="2024-02" db="UniProtKB">
        <authorList>
            <consortium name="WormBaseParasite"/>
        </authorList>
    </citation>
    <scope>IDENTIFICATION</scope>
</reference>
<dbReference type="InterPro" id="IPR013786">
    <property type="entry name" value="AcylCoA_DH/ox_N"/>
</dbReference>
<keyword evidence="17" id="KW-1185">Reference proteome</keyword>
<dbReference type="InterPro" id="IPR009100">
    <property type="entry name" value="AcylCoA_DH/oxidase_NM_dom_sf"/>
</dbReference>
<dbReference type="Gene3D" id="1.20.140.10">
    <property type="entry name" value="Butyryl-CoA Dehydrogenase, subunit A, domain 3"/>
    <property type="match status" value="1"/>
</dbReference>
<dbReference type="Gene3D" id="1.10.540.10">
    <property type="entry name" value="Acyl-CoA dehydrogenase/oxidase, N-terminal domain"/>
    <property type="match status" value="1"/>
</dbReference>
<evidence type="ECO:0000256" key="7">
    <source>
        <dbReference type="ARBA" id="ARBA00023002"/>
    </source>
</evidence>
<evidence type="ECO:0000256" key="2">
    <source>
        <dbReference type="ARBA" id="ARBA00004305"/>
    </source>
</evidence>
<keyword evidence="7 13" id="KW-0560">Oxidoreductase</keyword>
<dbReference type="SUPFAM" id="SSF56645">
    <property type="entry name" value="Acyl-CoA dehydrogenase NM domain-like"/>
    <property type="match status" value="1"/>
</dbReference>
<dbReference type="GO" id="GO:0005759">
    <property type="term" value="C:mitochondrial matrix"/>
    <property type="evidence" value="ECO:0007669"/>
    <property type="project" value="UniProtKB-SubCell"/>
</dbReference>
<dbReference type="WBParaSite" id="MBELARI_LOCUS16315">
    <property type="protein sequence ID" value="MBELARI_LOCUS16315"/>
    <property type="gene ID" value="MBELARI_LOCUS16315"/>
</dbReference>
<evidence type="ECO:0000259" key="16">
    <source>
        <dbReference type="Pfam" id="PF02771"/>
    </source>
</evidence>
<feature type="domain" description="Acyl-CoA dehydrogenase/oxidase N-terminal" evidence="16">
    <location>
        <begin position="42"/>
        <end position="153"/>
    </location>
</feature>
<dbReference type="InterPro" id="IPR046373">
    <property type="entry name" value="Acyl-CoA_Oxase/DH_mid-dom_sf"/>
</dbReference>
<evidence type="ECO:0000259" key="14">
    <source>
        <dbReference type="Pfam" id="PF00441"/>
    </source>
</evidence>
<evidence type="ECO:0000259" key="15">
    <source>
        <dbReference type="Pfam" id="PF02770"/>
    </source>
</evidence>
<evidence type="ECO:0000256" key="9">
    <source>
        <dbReference type="ARBA" id="ARBA00037899"/>
    </source>
</evidence>
<evidence type="ECO:0000256" key="4">
    <source>
        <dbReference type="ARBA" id="ARBA00022630"/>
    </source>
</evidence>
<dbReference type="PANTHER" id="PTHR42807">
    <property type="entry name" value="GLUTARYL-COA DEHYDROGENASE, MITOCHONDRIAL"/>
    <property type="match status" value="1"/>
</dbReference>
<accession>A0AAF3EQF2</accession>
<proteinExistence type="inferred from homology"/>
<keyword evidence="6" id="KW-0809">Transit peptide</keyword>
<evidence type="ECO:0000313" key="18">
    <source>
        <dbReference type="WBParaSite" id="MBELARI_LOCUS16315"/>
    </source>
</evidence>
<dbReference type="GO" id="GO:0050660">
    <property type="term" value="F:flavin adenine dinucleotide binding"/>
    <property type="evidence" value="ECO:0007669"/>
    <property type="project" value="InterPro"/>
</dbReference>
<dbReference type="FunFam" id="1.20.140.10:FF:000006">
    <property type="entry name" value="Glutaryl-CoA dehydrogenase, mitochondrial"/>
    <property type="match status" value="1"/>
</dbReference>
<keyword evidence="8" id="KW-0496">Mitochondrion</keyword>
<evidence type="ECO:0000256" key="10">
    <source>
        <dbReference type="ARBA" id="ARBA00037927"/>
    </source>
</evidence>
<evidence type="ECO:0000256" key="13">
    <source>
        <dbReference type="RuleBase" id="RU362125"/>
    </source>
</evidence>
<dbReference type="GO" id="GO:0004361">
    <property type="term" value="F:glutaryl-CoA dehydrogenase activity"/>
    <property type="evidence" value="ECO:0007669"/>
    <property type="project" value="UniProtKB-EC"/>
</dbReference>